<organism evidence="1 2">
    <name type="scientific">Algoriphagus boritolerans DSM 17298 = JCM 18970</name>
    <dbReference type="NCBI Taxonomy" id="1120964"/>
    <lineage>
        <taxon>Bacteria</taxon>
        <taxon>Pseudomonadati</taxon>
        <taxon>Bacteroidota</taxon>
        <taxon>Cytophagia</taxon>
        <taxon>Cytophagales</taxon>
        <taxon>Cyclobacteriaceae</taxon>
        <taxon>Algoriphagus</taxon>
    </lineage>
</organism>
<accession>A0A1H5TX58</accession>
<protein>
    <submittedName>
        <fullName evidence="1">Uncharacterized protein</fullName>
    </submittedName>
</protein>
<evidence type="ECO:0000313" key="1">
    <source>
        <dbReference type="EMBL" id="SEF67452.1"/>
    </source>
</evidence>
<dbReference type="OrthoDB" id="1445985at2"/>
<dbReference type="EMBL" id="FNVR01000003">
    <property type="protein sequence ID" value="SEF67452.1"/>
    <property type="molecule type" value="Genomic_DNA"/>
</dbReference>
<gene>
    <name evidence="1" type="ORF">SAMN03080598_00991</name>
</gene>
<proteinExistence type="predicted"/>
<sequence length="115" mass="13418">METKKPISLEGVIKELILADLRHSQLIFGLEALQLAPLDYHFLNLYQLVANWIGFRTDEEMDSFMEIYQSFMYKSTSYPVSQYGLDLKPLADKCYETLQSRAQNLGLKFNPKKQF</sequence>
<dbReference type="RefSeq" id="WP_103923679.1">
    <property type="nucleotide sequence ID" value="NZ_BBFN01000002.1"/>
</dbReference>
<keyword evidence="2" id="KW-1185">Reference proteome</keyword>
<evidence type="ECO:0000313" key="2">
    <source>
        <dbReference type="Proteomes" id="UP000236736"/>
    </source>
</evidence>
<dbReference type="AlphaFoldDB" id="A0A1H5TX58"/>
<reference evidence="2" key="1">
    <citation type="submission" date="2016-10" db="EMBL/GenBank/DDBJ databases">
        <authorList>
            <person name="Varghese N."/>
            <person name="Submissions S."/>
        </authorList>
    </citation>
    <scope>NUCLEOTIDE SEQUENCE [LARGE SCALE GENOMIC DNA]</scope>
    <source>
        <strain evidence="2">DSM 17298</strain>
    </source>
</reference>
<name>A0A1H5TX58_9BACT</name>
<dbReference type="Proteomes" id="UP000236736">
    <property type="component" value="Unassembled WGS sequence"/>
</dbReference>